<feature type="domain" description="HTH lysR-type" evidence="5">
    <location>
        <begin position="1"/>
        <end position="60"/>
    </location>
</feature>
<dbReference type="OrthoDB" id="464481at2"/>
<reference evidence="6 7" key="1">
    <citation type="submission" date="2017-04" db="EMBL/GenBank/DDBJ databases">
        <authorList>
            <person name="Afonso C.L."/>
            <person name="Miller P.J."/>
            <person name="Scott M.A."/>
            <person name="Spackman E."/>
            <person name="Goraichik I."/>
            <person name="Dimitrov K.M."/>
            <person name="Suarez D.L."/>
            <person name="Swayne D.E."/>
        </authorList>
    </citation>
    <scope>NUCLEOTIDE SEQUENCE [LARGE SCALE GENOMIC DNA]</scope>
    <source>
        <strain evidence="6 7">DSM 3385</strain>
    </source>
</reference>
<keyword evidence="2" id="KW-0805">Transcription regulation</keyword>
<dbReference type="InterPro" id="IPR005119">
    <property type="entry name" value="LysR_subst-bd"/>
</dbReference>
<dbReference type="EMBL" id="FWXY01000004">
    <property type="protein sequence ID" value="SMC55633.1"/>
    <property type="molecule type" value="Genomic_DNA"/>
</dbReference>
<dbReference type="PROSITE" id="PS50931">
    <property type="entry name" value="HTH_LYSR"/>
    <property type="match status" value="1"/>
</dbReference>
<dbReference type="STRING" id="1121400.SAMN02746065_104117"/>
<dbReference type="InterPro" id="IPR036388">
    <property type="entry name" value="WH-like_DNA-bd_sf"/>
</dbReference>
<proteinExistence type="inferred from homology"/>
<dbReference type="GO" id="GO:0003677">
    <property type="term" value="F:DNA binding"/>
    <property type="evidence" value="ECO:0007669"/>
    <property type="project" value="UniProtKB-KW"/>
</dbReference>
<accession>A0A1W2A4X7</accession>
<evidence type="ECO:0000256" key="2">
    <source>
        <dbReference type="ARBA" id="ARBA00023015"/>
    </source>
</evidence>
<dbReference type="Gene3D" id="3.40.190.10">
    <property type="entry name" value="Periplasmic binding protein-like II"/>
    <property type="match status" value="2"/>
</dbReference>
<organism evidence="6 7">
    <name type="scientific">Desulfocicer vacuolatum DSM 3385</name>
    <dbReference type="NCBI Taxonomy" id="1121400"/>
    <lineage>
        <taxon>Bacteria</taxon>
        <taxon>Pseudomonadati</taxon>
        <taxon>Thermodesulfobacteriota</taxon>
        <taxon>Desulfobacteria</taxon>
        <taxon>Desulfobacterales</taxon>
        <taxon>Desulfobacteraceae</taxon>
        <taxon>Desulfocicer</taxon>
    </lineage>
</organism>
<evidence type="ECO:0000313" key="6">
    <source>
        <dbReference type="EMBL" id="SMC55633.1"/>
    </source>
</evidence>
<evidence type="ECO:0000256" key="3">
    <source>
        <dbReference type="ARBA" id="ARBA00023125"/>
    </source>
</evidence>
<dbReference type="InterPro" id="IPR000847">
    <property type="entry name" value="LysR_HTH_N"/>
</dbReference>
<evidence type="ECO:0000313" key="7">
    <source>
        <dbReference type="Proteomes" id="UP000192418"/>
    </source>
</evidence>
<evidence type="ECO:0000256" key="4">
    <source>
        <dbReference type="ARBA" id="ARBA00023163"/>
    </source>
</evidence>
<dbReference type="AlphaFoldDB" id="A0A1W2A4X7"/>
<dbReference type="InterPro" id="IPR036390">
    <property type="entry name" value="WH_DNA-bd_sf"/>
</dbReference>
<evidence type="ECO:0000259" key="5">
    <source>
        <dbReference type="PROSITE" id="PS50931"/>
    </source>
</evidence>
<evidence type="ECO:0000256" key="1">
    <source>
        <dbReference type="ARBA" id="ARBA00009437"/>
    </source>
</evidence>
<dbReference type="Pfam" id="PF03466">
    <property type="entry name" value="LysR_substrate"/>
    <property type="match status" value="1"/>
</dbReference>
<dbReference type="SUPFAM" id="SSF46785">
    <property type="entry name" value="Winged helix' DNA-binding domain"/>
    <property type="match status" value="1"/>
</dbReference>
<keyword evidence="7" id="KW-1185">Reference proteome</keyword>
<protein>
    <submittedName>
        <fullName evidence="6">DNA-binding transcriptional regulator, LysR family</fullName>
    </submittedName>
</protein>
<dbReference type="PANTHER" id="PTHR30579:SF7">
    <property type="entry name" value="HTH-TYPE TRANSCRIPTIONAL REGULATOR LRHA-RELATED"/>
    <property type="match status" value="1"/>
</dbReference>
<comment type="similarity">
    <text evidence="1">Belongs to the LysR transcriptional regulatory family.</text>
</comment>
<keyword evidence="4" id="KW-0804">Transcription</keyword>
<keyword evidence="3 6" id="KW-0238">DNA-binding</keyword>
<gene>
    <name evidence="6" type="ORF">SAMN02746065_104117</name>
</gene>
<dbReference type="Pfam" id="PF00126">
    <property type="entry name" value="HTH_1"/>
    <property type="match status" value="1"/>
</dbReference>
<sequence length="291" mass="32063">MELTPDVLRTFVAAAQAGNFTQAAKQINISQSAVSLQMRKLEEDLGKPLFNRLTRGVQLTANGETLLKYARRLLLLHDKALASLSEPNLKGLIRLGAVEDYTDLHFPGILKRFSERYPLIQVDLLCDISEVLLKMFYSGKLDLCLRNAEGVEPGGVILREEPLIWVSSTEAEPEKRSPLPIAVFNNCIYRRWTEKVLKNEHIKFRVAYSSPSVSGVLAAVKAGLAVAPMGASINVSGLRVLPEDTLPALPSAVVTMHQAHTRKDSPLATLAQYITEEFRSMPLTGEGPCTQ</sequence>
<dbReference type="Gene3D" id="1.10.10.10">
    <property type="entry name" value="Winged helix-like DNA-binding domain superfamily/Winged helix DNA-binding domain"/>
    <property type="match status" value="1"/>
</dbReference>
<dbReference type="PRINTS" id="PR00039">
    <property type="entry name" value="HTHLYSR"/>
</dbReference>
<dbReference type="SUPFAM" id="SSF53850">
    <property type="entry name" value="Periplasmic binding protein-like II"/>
    <property type="match status" value="1"/>
</dbReference>
<dbReference type="PANTHER" id="PTHR30579">
    <property type="entry name" value="TRANSCRIPTIONAL REGULATOR"/>
    <property type="match status" value="1"/>
</dbReference>
<name>A0A1W2A4X7_9BACT</name>
<dbReference type="GO" id="GO:0003700">
    <property type="term" value="F:DNA-binding transcription factor activity"/>
    <property type="evidence" value="ECO:0007669"/>
    <property type="project" value="InterPro"/>
</dbReference>
<dbReference type="FunFam" id="1.10.10.10:FF:000001">
    <property type="entry name" value="LysR family transcriptional regulator"/>
    <property type="match status" value="1"/>
</dbReference>
<dbReference type="RefSeq" id="WP_084067342.1">
    <property type="nucleotide sequence ID" value="NZ_FWXY01000004.1"/>
</dbReference>
<dbReference type="InterPro" id="IPR050176">
    <property type="entry name" value="LTTR"/>
</dbReference>
<dbReference type="Proteomes" id="UP000192418">
    <property type="component" value="Unassembled WGS sequence"/>
</dbReference>